<dbReference type="InterPro" id="IPR015424">
    <property type="entry name" value="PyrdxlP-dep_Trfase"/>
</dbReference>
<dbReference type="InterPro" id="IPR004839">
    <property type="entry name" value="Aminotransferase_I/II_large"/>
</dbReference>
<dbReference type="PANTHER" id="PTHR43643">
    <property type="entry name" value="HISTIDINOL-PHOSPHATE AMINOTRANSFERASE 2"/>
    <property type="match status" value="1"/>
</dbReference>
<evidence type="ECO:0000313" key="8">
    <source>
        <dbReference type="EMBL" id="ATW27490.1"/>
    </source>
</evidence>
<dbReference type="NCBIfam" id="TIGR01141">
    <property type="entry name" value="hisC"/>
    <property type="match status" value="1"/>
</dbReference>
<keyword evidence="3 6" id="KW-0032">Aminotransferase</keyword>
<dbReference type="OrthoDB" id="9813612at2"/>
<dbReference type="InterPro" id="IPR050106">
    <property type="entry name" value="HistidinolP_aminotransfase"/>
</dbReference>
<gene>
    <name evidence="6" type="primary">hisC</name>
    <name evidence="8" type="ORF">DCMF_24495</name>
</gene>
<comment type="similarity">
    <text evidence="6">Belongs to the class-II pyridoxal-phosphate-dependent aminotransferase family. Histidinol-phosphate aminotransferase subfamily.</text>
</comment>
<organism evidence="8 9">
    <name type="scientific">Formimonas warabiya</name>
    <dbReference type="NCBI Taxonomy" id="1761012"/>
    <lineage>
        <taxon>Bacteria</taxon>
        <taxon>Bacillati</taxon>
        <taxon>Bacillota</taxon>
        <taxon>Clostridia</taxon>
        <taxon>Eubacteriales</taxon>
        <taxon>Peptococcaceae</taxon>
        <taxon>Candidatus Formimonas</taxon>
    </lineage>
</organism>
<comment type="catalytic activity">
    <reaction evidence="6">
        <text>L-histidinol phosphate + 2-oxoglutarate = 3-(imidazol-4-yl)-2-oxopropyl phosphate + L-glutamate</text>
        <dbReference type="Rhea" id="RHEA:23744"/>
        <dbReference type="ChEBI" id="CHEBI:16810"/>
        <dbReference type="ChEBI" id="CHEBI:29985"/>
        <dbReference type="ChEBI" id="CHEBI:57766"/>
        <dbReference type="ChEBI" id="CHEBI:57980"/>
        <dbReference type="EC" id="2.6.1.9"/>
    </reaction>
</comment>
<comment type="subunit">
    <text evidence="2 6">Homodimer.</text>
</comment>
<protein>
    <recommendedName>
        <fullName evidence="6">Histidinol-phosphate aminotransferase</fullName>
        <ecNumber evidence="6">2.6.1.9</ecNumber>
    </recommendedName>
    <alternativeName>
        <fullName evidence="6">Imidazole acetol-phosphate transaminase</fullName>
    </alternativeName>
</protein>
<dbReference type="HAMAP" id="MF_01023">
    <property type="entry name" value="HisC_aminotrans_2"/>
    <property type="match status" value="1"/>
</dbReference>
<evidence type="ECO:0000313" key="9">
    <source>
        <dbReference type="Proteomes" id="UP000323521"/>
    </source>
</evidence>
<dbReference type="Gene3D" id="3.90.1150.10">
    <property type="entry name" value="Aspartate Aminotransferase, domain 1"/>
    <property type="match status" value="1"/>
</dbReference>
<evidence type="ECO:0000256" key="6">
    <source>
        <dbReference type="HAMAP-Rule" id="MF_01023"/>
    </source>
</evidence>
<dbReference type="PANTHER" id="PTHR43643:SF3">
    <property type="entry name" value="HISTIDINOL-PHOSPHATE AMINOTRANSFERASE"/>
    <property type="match status" value="1"/>
</dbReference>
<evidence type="ECO:0000256" key="4">
    <source>
        <dbReference type="ARBA" id="ARBA00022679"/>
    </source>
</evidence>
<sequence length="371" mass="41385">MKRIEKKALARRGIDGLAAYVPGKPVEEAIREYGLKEMIRLASNENPLGTSPKALEAMKQALDDAYLYPEGSSTELRRKVAATFGIEADMVIFGNGADNILLMIAQAFIDEDDEVIVGDPTFSVYETVTRIMGGRVVKVPLRDFTYDLSAIVRKITPQTKLIFVCNPNNPTGSLVTEKEVAQFMDQVPAHCVVVFDEAYAEFVQERNYPQTIRYIHHQKNVLMVRTLSKIFGLAGVRIGYALGPQKLINVLCKVAEPFPVNRVAQAGGLAALDDGEFVKRVLEVNEEGKHYLYEQFSQLGMSYVPSHTNFVFVHLGMDGKLAFQKLWEKGIVIRPGDIWNLPEFSRITIGTAEQNEKLVKALAMIKKENAS</sequence>
<evidence type="ECO:0000256" key="3">
    <source>
        <dbReference type="ARBA" id="ARBA00022576"/>
    </source>
</evidence>
<accession>A0A3G1KYK6</accession>
<feature type="modified residue" description="N6-(pyridoxal phosphate)lysine" evidence="6">
    <location>
        <position position="229"/>
    </location>
</feature>
<keyword evidence="5 6" id="KW-0663">Pyridoxal phosphate</keyword>
<dbReference type="KEGG" id="fwa:DCMF_24495"/>
<dbReference type="GO" id="GO:0000105">
    <property type="term" value="P:L-histidine biosynthetic process"/>
    <property type="evidence" value="ECO:0007669"/>
    <property type="project" value="UniProtKB-UniRule"/>
</dbReference>
<evidence type="ECO:0000256" key="5">
    <source>
        <dbReference type="ARBA" id="ARBA00022898"/>
    </source>
</evidence>
<dbReference type="GO" id="GO:0004400">
    <property type="term" value="F:histidinol-phosphate transaminase activity"/>
    <property type="evidence" value="ECO:0007669"/>
    <property type="project" value="UniProtKB-UniRule"/>
</dbReference>
<name>A0A3G1KYK6_FORW1</name>
<dbReference type="EC" id="2.6.1.9" evidence="6"/>
<comment type="pathway">
    <text evidence="6">Amino-acid biosynthesis; L-histidine biosynthesis; L-histidine from 5-phospho-alpha-D-ribose 1-diphosphate: step 7/9.</text>
</comment>
<reference evidence="8 9" key="1">
    <citation type="submission" date="2016-10" db="EMBL/GenBank/DDBJ databases">
        <title>Complete Genome Sequence of Peptococcaceae strain DCMF.</title>
        <authorList>
            <person name="Edwards R.J."/>
            <person name="Holland S.I."/>
            <person name="Deshpande N.P."/>
            <person name="Wong Y.K."/>
            <person name="Ertan H."/>
            <person name="Manefield M."/>
            <person name="Russell T.L."/>
            <person name="Lee M.J."/>
        </authorList>
    </citation>
    <scope>NUCLEOTIDE SEQUENCE [LARGE SCALE GENOMIC DNA]</scope>
    <source>
        <strain evidence="8 9">DCMF</strain>
    </source>
</reference>
<evidence type="ECO:0000256" key="2">
    <source>
        <dbReference type="ARBA" id="ARBA00011738"/>
    </source>
</evidence>
<keyword evidence="6" id="KW-0028">Amino-acid biosynthesis</keyword>
<dbReference type="Pfam" id="PF00155">
    <property type="entry name" value="Aminotran_1_2"/>
    <property type="match status" value="1"/>
</dbReference>
<comment type="cofactor">
    <cofactor evidence="1 6">
        <name>pyridoxal 5'-phosphate</name>
        <dbReference type="ChEBI" id="CHEBI:597326"/>
    </cofactor>
</comment>
<dbReference type="Gene3D" id="3.40.640.10">
    <property type="entry name" value="Type I PLP-dependent aspartate aminotransferase-like (Major domain)"/>
    <property type="match status" value="1"/>
</dbReference>
<dbReference type="InterPro" id="IPR015421">
    <property type="entry name" value="PyrdxlP-dep_Trfase_major"/>
</dbReference>
<dbReference type="EMBL" id="CP017634">
    <property type="protein sequence ID" value="ATW27490.1"/>
    <property type="molecule type" value="Genomic_DNA"/>
</dbReference>
<dbReference type="InterPro" id="IPR005861">
    <property type="entry name" value="HisP_aminotrans"/>
</dbReference>
<dbReference type="UniPathway" id="UPA00031">
    <property type="reaction ID" value="UER00012"/>
</dbReference>
<dbReference type="GO" id="GO:0030170">
    <property type="term" value="F:pyridoxal phosphate binding"/>
    <property type="evidence" value="ECO:0007669"/>
    <property type="project" value="InterPro"/>
</dbReference>
<dbReference type="Proteomes" id="UP000323521">
    <property type="component" value="Chromosome"/>
</dbReference>
<keyword evidence="9" id="KW-1185">Reference proteome</keyword>
<proteinExistence type="inferred from homology"/>
<keyword evidence="6" id="KW-0368">Histidine biosynthesis</keyword>
<dbReference type="InterPro" id="IPR015422">
    <property type="entry name" value="PyrdxlP-dep_Trfase_small"/>
</dbReference>
<keyword evidence="4 6" id="KW-0808">Transferase</keyword>
<evidence type="ECO:0000256" key="1">
    <source>
        <dbReference type="ARBA" id="ARBA00001933"/>
    </source>
</evidence>
<dbReference type="RefSeq" id="WP_148136855.1">
    <property type="nucleotide sequence ID" value="NZ_CP017634.1"/>
</dbReference>
<dbReference type="CDD" id="cd00609">
    <property type="entry name" value="AAT_like"/>
    <property type="match status" value="1"/>
</dbReference>
<dbReference type="AlphaFoldDB" id="A0A3G1KYK6"/>
<dbReference type="SUPFAM" id="SSF53383">
    <property type="entry name" value="PLP-dependent transferases"/>
    <property type="match status" value="1"/>
</dbReference>
<feature type="domain" description="Aminotransferase class I/classII large" evidence="7">
    <location>
        <begin position="37"/>
        <end position="362"/>
    </location>
</feature>
<evidence type="ECO:0000259" key="7">
    <source>
        <dbReference type="Pfam" id="PF00155"/>
    </source>
</evidence>